<evidence type="ECO:0000256" key="5">
    <source>
        <dbReference type="PROSITE-ProRule" id="PRU01087"/>
    </source>
</evidence>
<feature type="transmembrane region" description="Helical" evidence="6">
    <location>
        <begin position="65"/>
        <end position="85"/>
    </location>
</feature>
<dbReference type="GO" id="GO:0016020">
    <property type="term" value="C:membrane"/>
    <property type="evidence" value="ECO:0007669"/>
    <property type="project" value="UniProtKB-SubCell"/>
</dbReference>
<keyword evidence="2 5" id="KW-0812">Transmembrane</keyword>
<evidence type="ECO:0000256" key="4">
    <source>
        <dbReference type="ARBA" id="ARBA00023136"/>
    </source>
</evidence>
<dbReference type="EMBL" id="JAIZAY010000014">
    <property type="protein sequence ID" value="KAJ8029484.1"/>
    <property type="molecule type" value="Genomic_DNA"/>
</dbReference>
<feature type="transmembrane region" description="Helical" evidence="6">
    <location>
        <begin position="142"/>
        <end position="160"/>
    </location>
</feature>
<name>A0A9Q1BMX0_HOLLE</name>
<keyword evidence="9" id="KW-1185">Reference proteome</keyword>
<reference evidence="8" key="1">
    <citation type="submission" date="2021-10" db="EMBL/GenBank/DDBJ databases">
        <title>Tropical sea cucumber genome reveals ecological adaptation and Cuvierian tubules defense mechanism.</title>
        <authorList>
            <person name="Chen T."/>
        </authorList>
    </citation>
    <scope>NUCLEOTIDE SEQUENCE</scope>
    <source>
        <strain evidence="8">Nanhai2018</strain>
        <tissue evidence="8">Muscle</tissue>
    </source>
</reference>
<dbReference type="Pfam" id="PF26083">
    <property type="entry name" value="TM_Tm6sf2"/>
    <property type="match status" value="1"/>
</dbReference>
<proteinExistence type="predicted"/>
<comment type="subcellular location">
    <subcellularLocation>
        <location evidence="1">Membrane</location>
        <topology evidence="1">Multi-pass membrane protein</topology>
    </subcellularLocation>
</comment>
<evidence type="ECO:0000256" key="3">
    <source>
        <dbReference type="ARBA" id="ARBA00022989"/>
    </source>
</evidence>
<dbReference type="InterPro" id="IPR059044">
    <property type="entry name" value="TM_Tm6sf1/2"/>
</dbReference>
<dbReference type="OrthoDB" id="8181520at2759"/>
<accession>A0A9Q1BMX0</accession>
<sequence>MSTATGVFFLSLTAIPVAYSLNFAYQLSWGQWPIFAIGCIALVVIGLLAYVLVKSTTSKSTPTDPCFYVFAVFSFTSVIDMIIALELDGVIDNFVSFYLKEGELYLNTAHGTMINYWDGTGQYCMYLMMVTAIVWKQSYREVALYWFGSIMMSLVIFMPGNIAGRFGGDVKASYLLNIPFVILPFVIVIKKWKEEPTYNWSATEVSLRE</sequence>
<dbReference type="InterPro" id="IPR033118">
    <property type="entry name" value="EXPERA"/>
</dbReference>
<evidence type="ECO:0000256" key="2">
    <source>
        <dbReference type="ARBA" id="ARBA00022692"/>
    </source>
</evidence>
<feature type="transmembrane region" description="Helical" evidence="6">
    <location>
        <begin position="30"/>
        <end position="53"/>
    </location>
</feature>
<organism evidence="8 9">
    <name type="scientific">Holothuria leucospilota</name>
    <name type="common">Black long sea cucumber</name>
    <name type="synonym">Mertensiothuria leucospilota</name>
    <dbReference type="NCBI Taxonomy" id="206669"/>
    <lineage>
        <taxon>Eukaryota</taxon>
        <taxon>Metazoa</taxon>
        <taxon>Echinodermata</taxon>
        <taxon>Eleutherozoa</taxon>
        <taxon>Echinozoa</taxon>
        <taxon>Holothuroidea</taxon>
        <taxon>Aspidochirotacea</taxon>
        <taxon>Aspidochirotida</taxon>
        <taxon>Holothuriidae</taxon>
        <taxon>Holothuria</taxon>
    </lineage>
</organism>
<dbReference type="AlphaFoldDB" id="A0A9Q1BMX0"/>
<feature type="transmembrane region" description="Helical" evidence="6">
    <location>
        <begin position="172"/>
        <end position="189"/>
    </location>
</feature>
<protein>
    <submittedName>
        <fullName evidence="8">Transmembrane 6 superfamily member 1</fullName>
    </submittedName>
</protein>
<keyword evidence="3 5" id="KW-1133">Transmembrane helix</keyword>
<feature type="transmembrane region" description="Helical" evidence="6">
    <location>
        <begin position="114"/>
        <end position="135"/>
    </location>
</feature>
<keyword evidence="4 5" id="KW-0472">Membrane</keyword>
<feature type="domain" description="EXPERA" evidence="7">
    <location>
        <begin position="63"/>
        <end position="188"/>
    </location>
</feature>
<dbReference type="PANTHER" id="PTHR14568">
    <property type="entry name" value="TRANSMEMBRANE SUPERFAMILY 6 MEMBER 1/2"/>
    <property type="match status" value="1"/>
</dbReference>
<evidence type="ECO:0000256" key="1">
    <source>
        <dbReference type="ARBA" id="ARBA00004141"/>
    </source>
</evidence>
<dbReference type="PROSITE" id="PS51751">
    <property type="entry name" value="EXPERA"/>
    <property type="match status" value="1"/>
</dbReference>
<dbReference type="PANTHER" id="PTHR14568:SF8">
    <property type="entry name" value="EXPERA DOMAIN-CONTAINING PROTEIN"/>
    <property type="match status" value="1"/>
</dbReference>
<gene>
    <name evidence="8" type="ORF">HOLleu_28887</name>
</gene>
<evidence type="ECO:0000313" key="8">
    <source>
        <dbReference type="EMBL" id="KAJ8029484.1"/>
    </source>
</evidence>
<evidence type="ECO:0000259" key="7">
    <source>
        <dbReference type="PROSITE" id="PS51751"/>
    </source>
</evidence>
<evidence type="ECO:0000256" key="6">
    <source>
        <dbReference type="SAM" id="Phobius"/>
    </source>
</evidence>
<evidence type="ECO:0000313" key="9">
    <source>
        <dbReference type="Proteomes" id="UP001152320"/>
    </source>
</evidence>
<comment type="caution">
    <text evidence="8">The sequence shown here is derived from an EMBL/GenBank/DDBJ whole genome shotgun (WGS) entry which is preliminary data.</text>
</comment>
<dbReference type="Proteomes" id="UP001152320">
    <property type="component" value="Chromosome 14"/>
</dbReference>